<comment type="subcellular location">
    <subcellularLocation>
        <location evidence="2">Membrane</location>
        <topology evidence="2">Single-pass membrane protein</topology>
    </subcellularLocation>
</comment>
<evidence type="ECO:0000256" key="3">
    <source>
        <dbReference type="ARBA" id="ARBA00004906"/>
    </source>
</evidence>
<accession>A0A7J6WND9</accession>
<gene>
    <name evidence="16" type="ORF">FRX31_011508</name>
</gene>
<evidence type="ECO:0000256" key="5">
    <source>
        <dbReference type="ARBA" id="ARBA00022679"/>
    </source>
</evidence>
<comment type="catalytic activity">
    <reaction evidence="1">
        <text>S-ubiquitinyl-[E2 ubiquitin-conjugating enzyme]-L-cysteine + [acceptor protein]-L-lysine = [E2 ubiquitin-conjugating enzyme]-L-cysteine + N(6)-ubiquitinyl-[acceptor protein]-L-lysine.</text>
        <dbReference type="EC" id="2.3.2.27"/>
    </reaction>
</comment>
<dbReference type="EC" id="2.3.2.27" evidence="4"/>
<dbReference type="Pfam" id="PF13639">
    <property type="entry name" value="zf-RING_2"/>
    <property type="match status" value="1"/>
</dbReference>
<dbReference type="UniPathway" id="UPA00143"/>
<dbReference type="Gene3D" id="3.30.40.10">
    <property type="entry name" value="Zinc/RING finger domain, C3HC4 (zinc finger)"/>
    <property type="match status" value="1"/>
</dbReference>
<keyword evidence="8 13" id="KW-0863">Zinc-finger</keyword>
<keyword evidence="6 14" id="KW-0812">Transmembrane</keyword>
<dbReference type="GO" id="GO:0008270">
    <property type="term" value="F:zinc ion binding"/>
    <property type="evidence" value="ECO:0007669"/>
    <property type="project" value="UniProtKB-KW"/>
</dbReference>
<organism evidence="16 17">
    <name type="scientific">Thalictrum thalictroides</name>
    <name type="common">Rue-anemone</name>
    <name type="synonym">Anemone thalictroides</name>
    <dbReference type="NCBI Taxonomy" id="46969"/>
    <lineage>
        <taxon>Eukaryota</taxon>
        <taxon>Viridiplantae</taxon>
        <taxon>Streptophyta</taxon>
        <taxon>Embryophyta</taxon>
        <taxon>Tracheophyta</taxon>
        <taxon>Spermatophyta</taxon>
        <taxon>Magnoliopsida</taxon>
        <taxon>Ranunculales</taxon>
        <taxon>Ranunculaceae</taxon>
        <taxon>Thalictroideae</taxon>
        <taxon>Thalictrum</taxon>
    </lineage>
</organism>
<evidence type="ECO:0000256" key="1">
    <source>
        <dbReference type="ARBA" id="ARBA00000900"/>
    </source>
</evidence>
<evidence type="ECO:0000256" key="14">
    <source>
        <dbReference type="SAM" id="Phobius"/>
    </source>
</evidence>
<dbReference type="SUPFAM" id="SSF57850">
    <property type="entry name" value="RING/U-box"/>
    <property type="match status" value="1"/>
</dbReference>
<evidence type="ECO:0000256" key="9">
    <source>
        <dbReference type="ARBA" id="ARBA00022786"/>
    </source>
</evidence>
<dbReference type="GO" id="GO:0061630">
    <property type="term" value="F:ubiquitin protein ligase activity"/>
    <property type="evidence" value="ECO:0007669"/>
    <property type="project" value="UniProtKB-EC"/>
</dbReference>
<keyword evidence="10" id="KW-0862">Zinc</keyword>
<evidence type="ECO:0000256" key="8">
    <source>
        <dbReference type="ARBA" id="ARBA00022771"/>
    </source>
</evidence>
<evidence type="ECO:0000256" key="7">
    <source>
        <dbReference type="ARBA" id="ARBA00022723"/>
    </source>
</evidence>
<dbReference type="InterPro" id="IPR013083">
    <property type="entry name" value="Znf_RING/FYVE/PHD"/>
</dbReference>
<keyword evidence="9" id="KW-0833">Ubl conjugation pathway</keyword>
<evidence type="ECO:0000256" key="12">
    <source>
        <dbReference type="ARBA" id="ARBA00023136"/>
    </source>
</evidence>
<feature type="domain" description="RING-type" evidence="15">
    <location>
        <begin position="92"/>
        <end position="134"/>
    </location>
</feature>
<feature type="transmembrane region" description="Helical" evidence="14">
    <location>
        <begin position="12"/>
        <end position="36"/>
    </location>
</feature>
<dbReference type="PANTHER" id="PTHR46913">
    <property type="entry name" value="RING-H2 FINGER PROTEIN ATL16"/>
    <property type="match status" value="1"/>
</dbReference>
<dbReference type="InterPro" id="IPR044600">
    <property type="entry name" value="ATL1/ATL16-like"/>
</dbReference>
<keyword evidence="5" id="KW-0808">Transferase</keyword>
<keyword evidence="7" id="KW-0479">Metal-binding</keyword>
<evidence type="ECO:0000259" key="15">
    <source>
        <dbReference type="PROSITE" id="PS50089"/>
    </source>
</evidence>
<keyword evidence="11 14" id="KW-1133">Transmembrane helix</keyword>
<comment type="caution">
    <text evidence="16">The sequence shown here is derived from an EMBL/GenBank/DDBJ whole genome shotgun (WGS) entry which is preliminary data.</text>
</comment>
<keyword evidence="17" id="KW-1185">Reference proteome</keyword>
<proteinExistence type="predicted"/>
<dbReference type="Proteomes" id="UP000554482">
    <property type="component" value="Unassembled WGS sequence"/>
</dbReference>
<evidence type="ECO:0000256" key="4">
    <source>
        <dbReference type="ARBA" id="ARBA00012483"/>
    </source>
</evidence>
<comment type="pathway">
    <text evidence="3">Protein modification; protein ubiquitination.</text>
</comment>
<evidence type="ECO:0000256" key="13">
    <source>
        <dbReference type="PROSITE-ProRule" id="PRU00175"/>
    </source>
</evidence>
<dbReference type="PANTHER" id="PTHR46913:SF1">
    <property type="entry name" value="RING-H2 FINGER PROTEIN ATL16"/>
    <property type="match status" value="1"/>
</dbReference>
<dbReference type="GO" id="GO:0016567">
    <property type="term" value="P:protein ubiquitination"/>
    <property type="evidence" value="ECO:0007669"/>
    <property type="project" value="UniProtKB-UniPathway"/>
</dbReference>
<evidence type="ECO:0000256" key="2">
    <source>
        <dbReference type="ARBA" id="ARBA00004167"/>
    </source>
</evidence>
<dbReference type="InterPro" id="IPR001841">
    <property type="entry name" value="Znf_RING"/>
</dbReference>
<name>A0A7J6WND9_THATH</name>
<dbReference type="EMBL" id="JABWDY010012683">
    <property type="protein sequence ID" value="KAF5198904.1"/>
    <property type="molecule type" value="Genomic_DNA"/>
</dbReference>
<evidence type="ECO:0000256" key="11">
    <source>
        <dbReference type="ARBA" id="ARBA00022989"/>
    </source>
</evidence>
<sequence length="171" mass="18804">MDDGDHAGGRATLSRICVLLSGIASAVMVLTIYHCIAVSCNRRRLRPQLEVQGEDEQRERTLTRGLDNSIVQLIPAYKYDKEVGLVGEDGICAVCLCEFEVGQEVRTLPECVHSFHVPCIDMWLYSHTSCPLCRTDTTPPRAHTLQPTSDSGGLMILQSSTPSVVRLPPPL</sequence>
<evidence type="ECO:0000256" key="10">
    <source>
        <dbReference type="ARBA" id="ARBA00022833"/>
    </source>
</evidence>
<dbReference type="SMART" id="SM00184">
    <property type="entry name" value="RING"/>
    <property type="match status" value="1"/>
</dbReference>
<protein>
    <recommendedName>
        <fullName evidence="4">RING-type E3 ubiquitin transferase</fullName>
        <ecNumber evidence="4">2.3.2.27</ecNumber>
    </recommendedName>
</protein>
<dbReference type="PROSITE" id="PS50089">
    <property type="entry name" value="ZF_RING_2"/>
    <property type="match status" value="1"/>
</dbReference>
<dbReference type="GO" id="GO:0016020">
    <property type="term" value="C:membrane"/>
    <property type="evidence" value="ECO:0007669"/>
    <property type="project" value="UniProtKB-SubCell"/>
</dbReference>
<evidence type="ECO:0000313" key="16">
    <source>
        <dbReference type="EMBL" id="KAF5198904.1"/>
    </source>
</evidence>
<reference evidence="16 17" key="1">
    <citation type="submission" date="2020-06" db="EMBL/GenBank/DDBJ databases">
        <title>Transcriptomic and genomic resources for Thalictrum thalictroides and T. hernandezii: Facilitating candidate gene discovery in an emerging model plant lineage.</title>
        <authorList>
            <person name="Arias T."/>
            <person name="Riano-Pachon D.M."/>
            <person name="Di Stilio V.S."/>
        </authorList>
    </citation>
    <scope>NUCLEOTIDE SEQUENCE [LARGE SCALE GENOMIC DNA]</scope>
    <source>
        <strain evidence="17">cv. WT478/WT964</strain>
        <tissue evidence="16">Leaves</tissue>
    </source>
</reference>
<dbReference type="OrthoDB" id="8062037at2759"/>
<dbReference type="CDD" id="cd16461">
    <property type="entry name" value="RING-H2_EL5-like"/>
    <property type="match status" value="1"/>
</dbReference>
<evidence type="ECO:0000256" key="6">
    <source>
        <dbReference type="ARBA" id="ARBA00022692"/>
    </source>
</evidence>
<dbReference type="AlphaFoldDB" id="A0A7J6WND9"/>
<keyword evidence="12 14" id="KW-0472">Membrane</keyword>
<evidence type="ECO:0000313" key="17">
    <source>
        <dbReference type="Proteomes" id="UP000554482"/>
    </source>
</evidence>